<name>A0A437K5B6_9BACI</name>
<dbReference type="Proteomes" id="UP000288024">
    <property type="component" value="Unassembled WGS sequence"/>
</dbReference>
<evidence type="ECO:0000313" key="1">
    <source>
        <dbReference type="EMBL" id="RVT58030.1"/>
    </source>
</evidence>
<dbReference type="EMBL" id="RZTZ01000014">
    <property type="protein sequence ID" value="RVT58030.1"/>
    <property type="molecule type" value="Genomic_DNA"/>
</dbReference>
<sequence length="68" mass="7551">MSQISRLGAGLGFRLILATQLPTWDVIPRQCGYPVAKGIRKMGSYTIEANLIEFEVVTTDYTIMSVDN</sequence>
<gene>
    <name evidence="1" type="ORF">EM808_23585</name>
</gene>
<organism evidence="1 2">
    <name type="scientific">Niallia taxi</name>
    <dbReference type="NCBI Taxonomy" id="2499688"/>
    <lineage>
        <taxon>Bacteria</taxon>
        <taxon>Bacillati</taxon>
        <taxon>Bacillota</taxon>
        <taxon>Bacilli</taxon>
        <taxon>Bacillales</taxon>
        <taxon>Bacillaceae</taxon>
        <taxon>Niallia</taxon>
    </lineage>
</organism>
<accession>A0A437K5B6</accession>
<comment type="caution">
    <text evidence="1">The sequence shown here is derived from an EMBL/GenBank/DDBJ whole genome shotgun (WGS) entry which is preliminary data.</text>
</comment>
<dbReference type="AlphaFoldDB" id="A0A437K5B6"/>
<evidence type="ECO:0000313" key="2">
    <source>
        <dbReference type="Proteomes" id="UP000288024"/>
    </source>
</evidence>
<keyword evidence="2" id="KW-1185">Reference proteome</keyword>
<reference evidence="1 2" key="1">
    <citation type="submission" date="2019-01" db="EMBL/GenBank/DDBJ databases">
        <title>Bacillus sp. M5HDSG1-1, whole genome shotgun sequence.</title>
        <authorList>
            <person name="Tuo L."/>
        </authorList>
    </citation>
    <scope>NUCLEOTIDE SEQUENCE [LARGE SCALE GENOMIC DNA]</scope>
    <source>
        <strain evidence="1 2">M5HDSG1-1</strain>
    </source>
</reference>
<protein>
    <submittedName>
        <fullName evidence="1">Uncharacterized protein</fullName>
    </submittedName>
</protein>
<proteinExistence type="predicted"/>